<dbReference type="InterPro" id="IPR002893">
    <property type="entry name" value="Znf_MYND"/>
</dbReference>
<keyword evidence="3" id="KW-0862">Zinc</keyword>
<evidence type="ECO:0000256" key="4">
    <source>
        <dbReference type="PROSITE-ProRule" id="PRU00134"/>
    </source>
</evidence>
<evidence type="ECO:0000313" key="7">
    <source>
        <dbReference type="EMBL" id="PPQ66949.1"/>
    </source>
</evidence>
<organism evidence="7 8">
    <name type="scientific">Gymnopilus dilepis</name>
    <dbReference type="NCBI Taxonomy" id="231916"/>
    <lineage>
        <taxon>Eukaryota</taxon>
        <taxon>Fungi</taxon>
        <taxon>Dikarya</taxon>
        <taxon>Basidiomycota</taxon>
        <taxon>Agaricomycotina</taxon>
        <taxon>Agaricomycetes</taxon>
        <taxon>Agaricomycetidae</taxon>
        <taxon>Agaricales</taxon>
        <taxon>Agaricineae</taxon>
        <taxon>Hymenogastraceae</taxon>
        <taxon>Gymnopilus</taxon>
    </lineage>
</organism>
<dbReference type="Proteomes" id="UP000284706">
    <property type="component" value="Unassembled WGS sequence"/>
</dbReference>
<dbReference type="EMBL" id="NHYE01005617">
    <property type="protein sequence ID" value="PPQ66949.1"/>
    <property type="molecule type" value="Genomic_DNA"/>
</dbReference>
<feature type="domain" description="MYND-type" evidence="6">
    <location>
        <begin position="673"/>
        <end position="711"/>
    </location>
</feature>
<evidence type="ECO:0000256" key="2">
    <source>
        <dbReference type="ARBA" id="ARBA00022771"/>
    </source>
</evidence>
<accession>A0A409VL00</accession>
<dbReference type="Pfam" id="PF01753">
    <property type="entry name" value="zf-MYND"/>
    <property type="match status" value="1"/>
</dbReference>
<dbReference type="Gene3D" id="1.25.10.10">
    <property type="entry name" value="Leucine-rich Repeat Variant"/>
    <property type="match status" value="1"/>
</dbReference>
<dbReference type="InterPro" id="IPR016024">
    <property type="entry name" value="ARM-type_fold"/>
</dbReference>
<dbReference type="GO" id="GO:0008270">
    <property type="term" value="F:zinc ion binding"/>
    <property type="evidence" value="ECO:0007669"/>
    <property type="project" value="UniProtKB-KW"/>
</dbReference>
<dbReference type="AlphaFoldDB" id="A0A409VL00"/>
<dbReference type="PROSITE" id="PS50865">
    <property type="entry name" value="ZF_MYND_2"/>
    <property type="match status" value="1"/>
</dbReference>
<dbReference type="PROSITE" id="PS01360">
    <property type="entry name" value="ZF_MYND_1"/>
    <property type="match status" value="1"/>
</dbReference>
<evidence type="ECO:0000313" key="8">
    <source>
        <dbReference type="Proteomes" id="UP000284706"/>
    </source>
</evidence>
<protein>
    <recommendedName>
        <fullName evidence="6">MYND-type domain-containing protein</fullName>
    </recommendedName>
</protein>
<gene>
    <name evidence="7" type="ORF">CVT26_009980</name>
</gene>
<feature type="compositionally biased region" description="Basic residues" evidence="5">
    <location>
        <begin position="1"/>
        <end position="14"/>
    </location>
</feature>
<dbReference type="InterPro" id="IPR011989">
    <property type="entry name" value="ARM-like"/>
</dbReference>
<keyword evidence="8" id="KW-1185">Reference proteome</keyword>
<reference evidence="7 8" key="1">
    <citation type="journal article" date="2018" name="Evol. Lett.">
        <title>Horizontal gene cluster transfer increased hallucinogenic mushroom diversity.</title>
        <authorList>
            <person name="Reynolds H.T."/>
            <person name="Vijayakumar V."/>
            <person name="Gluck-Thaler E."/>
            <person name="Korotkin H.B."/>
            <person name="Matheny P.B."/>
            <person name="Slot J.C."/>
        </authorList>
    </citation>
    <scope>NUCLEOTIDE SEQUENCE [LARGE SCALE GENOMIC DNA]</scope>
    <source>
        <strain evidence="7 8">SRW20</strain>
    </source>
</reference>
<evidence type="ECO:0000256" key="1">
    <source>
        <dbReference type="ARBA" id="ARBA00022723"/>
    </source>
</evidence>
<feature type="region of interest" description="Disordered" evidence="5">
    <location>
        <begin position="1"/>
        <end position="27"/>
    </location>
</feature>
<name>A0A409VL00_9AGAR</name>
<dbReference type="OrthoDB" id="341421at2759"/>
<comment type="caution">
    <text evidence="7">The sequence shown here is derived from an EMBL/GenBank/DDBJ whole genome shotgun (WGS) entry which is preliminary data.</text>
</comment>
<dbReference type="InParanoid" id="A0A409VL00"/>
<keyword evidence="1" id="KW-0479">Metal-binding</keyword>
<evidence type="ECO:0000256" key="5">
    <source>
        <dbReference type="SAM" id="MobiDB-lite"/>
    </source>
</evidence>
<feature type="compositionally biased region" description="Low complexity" evidence="5">
    <location>
        <begin position="15"/>
        <end position="24"/>
    </location>
</feature>
<dbReference type="Gene3D" id="6.10.140.2220">
    <property type="match status" value="1"/>
</dbReference>
<dbReference type="STRING" id="231916.A0A409VL00"/>
<evidence type="ECO:0000256" key="3">
    <source>
        <dbReference type="ARBA" id="ARBA00022833"/>
    </source>
</evidence>
<dbReference type="SUPFAM" id="SSF48371">
    <property type="entry name" value="ARM repeat"/>
    <property type="match status" value="1"/>
</dbReference>
<sequence length="716" mass="80150">MPGPGKRGKAKSKSAKSSGSNAKKVQPESDEVFLGGIENAEEWEAIIEVACELFGLPDLTTRGGFKKAHANFNAIYTKIEQIYQQHPDNSNLRGAIVGILAKMCIDSLLRNKLFERGFLDMIFPSLQVDETRHLALRALMTITQHGGAKVRAAIAKRSNELTKLIRDLPDDDKVAELAIVTIAHSLVAVVEGTSKGPAYPDILKSIDMVDVLKTTLEATKRPYARPRLILDHAVEIVVSSTLHASSAYKAYPSAINFMVAGIRSKDWVTRSSCLGALVRLFHGECEEDTRQLDPYRLMAAFQRGAPENLQDIMMDYGLNKCDMFLTLKLSGDYQKAMMQVAEDHDMYALGLKLGNIILTTEFSISDGMFEVEDPRTGRRSVDDMGLPFKRWGDALPHCARAIRRMNKPDEQDIADILDIKHMIMRQRIPDAVAFAKKAIQRNPNQAYFYYAITLSADSVQGLRAAKKGLKCKQTTNFVKYQMMQRAVTHAAEMGMKFLQEFPEAGDKKWEEAIAFLMSALEDAKAFLEGAPPDNRYMKNVGYWYVLLSMLIREDLSPDLHELKDNLERLKIADQFSNFIGSPPPKTELRLAQQAAVKHFEGAMKEFSRVFEELDKVKGKGTAVPGQDRLDDGLAAWLEDMKLEDGNFAGASHCESGHKGRPTINYEDVWLYRCSWCGNPSAALRKCSGCAKTRYCDAGCQKSHWQDHKRVCKTSSH</sequence>
<evidence type="ECO:0000259" key="6">
    <source>
        <dbReference type="PROSITE" id="PS50865"/>
    </source>
</evidence>
<proteinExistence type="predicted"/>
<keyword evidence="2 4" id="KW-0863">Zinc-finger</keyword>
<dbReference type="SUPFAM" id="SSF144232">
    <property type="entry name" value="HIT/MYND zinc finger-like"/>
    <property type="match status" value="1"/>
</dbReference>